<evidence type="ECO:0000313" key="4">
    <source>
        <dbReference type="Proteomes" id="UP001549119"/>
    </source>
</evidence>
<dbReference type="Pfam" id="PF00239">
    <property type="entry name" value="Resolvase"/>
    <property type="match status" value="1"/>
</dbReference>
<dbReference type="Proteomes" id="UP001549119">
    <property type="component" value="Unassembled WGS sequence"/>
</dbReference>
<dbReference type="InterPro" id="IPR036162">
    <property type="entry name" value="Resolvase-like_N_sf"/>
</dbReference>
<accession>A0ABV2N877</accession>
<dbReference type="SUPFAM" id="SSF53041">
    <property type="entry name" value="Resolvase-like"/>
    <property type="match status" value="1"/>
</dbReference>
<dbReference type="PROSITE" id="PS51736">
    <property type="entry name" value="RECOMBINASES_3"/>
    <property type="match status" value="1"/>
</dbReference>
<dbReference type="InterPro" id="IPR006119">
    <property type="entry name" value="Resolv_N"/>
</dbReference>
<gene>
    <name evidence="3" type="ORF">ABIC20_000015</name>
</gene>
<feature type="compositionally biased region" description="Polar residues" evidence="1">
    <location>
        <begin position="96"/>
        <end position="109"/>
    </location>
</feature>
<dbReference type="EMBL" id="JBEPNW010000001">
    <property type="protein sequence ID" value="MET3862706.1"/>
    <property type="molecule type" value="Genomic_DNA"/>
</dbReference>
<reference evidence="3 4" key="1">
    <citation type="submission" date="2024-06" db="EMBL/GenBank/DDBJ databases">
        <title>Genomics of switchgrass bacterial isolates.</title>
        <authorList>
            <person name="Shade A."/>
        </authorList>
    </citation>
    <scope>NUCLEOTIDE SEQUENCE [LARGE SCALE GENOMIC DNA]</scope>
    <source>
        <strain evidence="3 4">PvP084</strain>
    </source>
</reference>
<evidence type="ECO:0000259" key="2">
    <source>
        <dbReference type="PROSITE" id="PS51736"/>
    </source>
</evidence>
<keyword evidence="4" id="KW-1185">Reference proteome</keyword>
<name>A0ABV2N877_9HYPH</name>
<organism evidence="3 4">
    <name type="scientific">Methylobacterium radiotolerans</name>
    <dbReference type="NCBI Taxonomy" id="31998"/>
    <lineage>
        <taxon>Bacteria</taxon>
        <taxon>Pseudomonadati</taxon>
        <taxon>Pseudomonadota</taxon>
        <taxon>Alphaproteobacteria</taxon>
        <taxon>Hyphomicrobiales</taxon>
        <taxon>Methylobacteriaceae</taxon>
        <taxon>Methylobacterium</taxon>
    </lineage>
</organism>
<protein>
    <submittedName>
        <fullName evidence="3">DNA invertase Pin-like site-specific DNA recombinase</fullName>
    </submittedName>
</protein>
<sequence>MLTIARDLRAAGVGLHSLTEPILDTTNEMADVILAVLGLAAKLEHKRLRERTTAVRAKAKADGVRFGPNPKLTPHQQREAIRRRDIDGESPASIGRSFNFNRQTISREK</sequence>
<feature type="region of interest" description="Disordered" evidence="1">
    <location>
        <begin position="58"/>
        <end position="109"/>
    </location>
</feature>
<evidence type="ECO:0000256" key="1">
    <source>
        <dbReference type="SAM" id="MobiDB-lite"/>
    </source>
</evidence>
<dbReference type="Gene3D" id="3.40.50.1390">
    <property type="entry name" value="Resolvase, N-terminal catalytic domain"/>
    <property type="match status" value="1"/>
</dbReference>
<proteinExistence type="predicted"/>
<comment type="caution">
    <text evidence="3">The sequence shown here is derived from an EMBL/GenBank/DDBJ whole genome shotgun (WGS) entry which is preliminary data.</text>
</comment>
<evidence type="ECO:0000313" key="3">
    <source>
        <dbReference type="EMBL" id="MET3862706.1"/>
    </source>
</evidence>
<feature type="compositionally biased region" description="Basic and acidic residues" evidence="1">
    <location>
        <begin position="76"/>
        <end position="87"/>
    </location>
</feature>
<feature type="domain" description="Resolvase/invertase-type recombinase catalytic" evidence="2">
    <location>
        <begin position="1"/>
        <end position="63"/>
    </location>
</feature>